<organism evidence="7">
    <name type="scientific">marine sediment metagenome</name>
    <dbReference type="NCBI Taxonomy" id="412755"/>
    <lineage>
        <taxon>unclassified sequences</taxon>
        <taxon>metagenomes</taxon>
        <taxon>ecological metagenomes</taxon>
    </lineage>
</organism>
<proteinExistence type="predicted"/>
<feature type="domain" description="ABC-2 type transporter transmembrane" evidence="6">
    <location>
        <begin position="16"/>
        <end position="150"/>
    </location>
</feature>
<dbReference type="PANTHER" id="PTHR43229">
    <property type="entry name" value="NODULATION PROTEIN J"/>
    <property type="match status" value="1"/>
</dbReference>
<feature type="transmembrane region" description="Helical" evidence="5">
    <location>
        <begin position="33"/>
        <end position="57"/>
    </location>
</feature>
<feature type="transmembrane region" description="Helical" evidence="5">
    <location>
        <begin position="108"/>
        <end position="135"/>
    </location>
</feature>
<dbReference type="GO" id="GO:0016020">
    <property type="term" value="C:membrane"/>
    <property type="evidence" value="ECO:0007669"/>
    <property type="project" value="UniProtKB-SubCell"/>
</dbReference>
<dbReference type="InterPro" id="IPR013525">
    <property type="entry name" value="ABC2_TM"/>
</dbReference>
<protein>
    <recommendedName>
        <fullName evidence="6">ABC-2 type transporter transmembrane domain-containing protein</fullName>
    </recommendedName>
</protein>
<sequence length="153" mass="16761">MNSTTGSSIFWAISDTLVMTRRGLLKYIRIPQLLVFSTIQPVMFMLLFAYVFGGAIATPQGNYLDYLVPGILVQTIIFGSTATGVGLSQDLASGMTDRFHSLPMSRSALLAGRIISDTVRNLFVVILMVIVGMFLGFRFQNGWFNAIAAIVLI</sequence>
<name>A0A0F9CLN1_9ZZZZ</name>
<feature type="non-terminal residue" evidence="7">
    <location>
        <position position="153"/>
    </location>
</feature>
<comment type="subcellular location">
    <subcellularLocation>
        <location evidence="1">Membrane</location>
        <topology evidence="1">Multi-pass membrane protein</topology>
    </subcellularLocation>
</comment>
<evidence type="ECO:0000256" key="1">
    <source>
        <dbReference type="ARBA" id="ARBA00004141"/>
    </source>
</evidence>
<dbReference type="EMBL" id="LAZR01035502">
    <property type="protein sequence ID" value="KKL27327.1"/>
    <property type="molecule type" value="Genomic_DNA"/>
</dbReference>
<keyword evidence="3 5" id="KW-1133">Transmembrane helix</keyword>
<evidence type="ECO:0000256" key="2">
    <source>
        <dbReference type="ARBA" id="ARBA00022692"/>
    </source>
</evidence>
<dbReference type="InterPro" id="IPR051784">
    <property type="entry name" value="Nod_factor_ABC_transporter"/>
</dbReference>
<evidence type="ECO:0000259" key="6">
    <source>
        <dbReference type="Pfam" id="PF01061"/>
    </source>
</evidence>
<dbReference type="AlphaFoldDB" id="A0A0F9CLN1"/>
<evidence type="ECO:0000256" key="4">
    <source>
        <dbReference type="ARBA" id="ARBA00023136"/>
    </source>
</evidence>
<keyword evidence="2 5" id="KW-0812">Transmembrane</keyword>
<gene>
    <name evidence="7" type="ORF">LCGC14_2386240</name>
</gene>
<evidence type="ECO:0000256" key="5">
    <source>
        <dbReference type="SAM" id="Phobius"/>
    </source>
</evidence>
<feature type="transmembrane region" description="Helical" evidence="5">
    <location>
        <begin position="63"/>
        <end position="87"/>
    </location>
</feature>
<dbReference type="PANTHER" id="PTHR43229:SF2">
    <property type="entry name" value="NODULATION PROTEIN J"/>
    <property type="match status" value="1"/>
</dbReference>
<evidence type="ECO:0000313" key="7">
    <source>
        <dbReference type="EMBL" id="KKL27327.1"/>
    </source>
</evidence>
<comment type="caution">
    <text evidence="7">The sequence shown here is derived from an EMBL/GenBank/DDBJ whole genome shotgun (WGS) entry which is preliminary data.</text>
</comment>
<keyword evidence="4 5" id="KW-0472">Membrane</keyword>
<accession>A0A0F9CLN1</accession>
<reference evidence="7" key="1">
    <citation type="journal article" date="2015" name="Nature">
        <title>Complex archaea that bridge the gap between prokaryotes and eukaryotes.</title>
        <authorList>
            <person name="Spang A."/>
            <person name="Saw J.H."/>
            <person name="Jorgensen S.L."/>
            <person name="Zaremba-Niedzwiedzka K."/>
            <person name="Martijn J."/>
            <person name="Lind A.E."/>
            <person name="van Eijk R."/>
            <person name="Schleper C."/>
            <person name="Guy L."/>
            <person name="Ettema T.J."/>
        </authorList>
    </citation>
    <scope>NUCLEOTIDE SEQUENCE</scope>
</reference>
<evidence type="ECO:0000256" key="3">
    <source>
        <dbReference type="ARBA" id="ARBA00022989"/>
    </source>
</evidence>
<dbReference type="Pfam" id="PF01061">
    <property type="entry name" value="ABC2_membrane"/>
    <property type="match status" value="1"/>
</dbReference>
<dbReference type="GO" id="GO:0140359">
    <property type="term" value="F:ABC-type transporter activity"/>
    <property type="evidence" value="ECO:0007669"/>
    <property type="project" value="InterPro"/>
</dbReference>